<gene>
    <name evidence="2" type="ORF">SAMN02745215_02420</name>
</gene>
<dbReference type="SUPFAM" id="SSF46689">
    <property type="entry name" value="Homeodomain-like"/>
    <property type="match status" value="1"/>
</dbReference>
<reference evidence="3" key="1">
    <citation type="submission" date="2016-12" db="EMBL/GenBank/DDBJ databases">
        <authorList>
            <person name="Varghese N."/>
            <person name="Submissions S."/>
        </authorList>
    </citation>
    <scope>NUCLEOTIDE SEQUENCE [LARGE SCALE GENOMIC DNA]</scope>
    <source>
        <strain evidence="3">DSM 11544</strain>
    </source>
</reference>
<evidence type="ECO:0000313" key="3">
    <source>
        <dbReference type="Proteomes" id="UP000184010"/>
    </source>
</evidence>
<dbReference type="InterPro" id="IPR009057">
    <property type="entry name" value="Homeodomain-like_sf"/>
</dbReference>
<dbReference type="EMBL" id="FRDN01000007">
    <property type="protein sequence ID" value="SHN73185.1"/>
    <property type="molecule type" value="Genomic_DNA"/>
</dbReference>
<dbReference type="Pfam" id="PF08765">
    <property type="entry name" value="Mor"/>
    <property type="match status" value="1"/>
</dbReference>
<dbReference type="InterPro" id="IPR052411">
    <property type="entry name" value="c-mor_Regulatory_Protein"/>
</dbReference>
<feature type="domain" description="Mor transcription activator" evidence="1">
    <location>
        <begin position="23"/>
        <end position="90"/>
    </location>
</feature>
<evidence type="ECO:0000259" key="1">
    <source>
        <dbReference type="Pfam" id="PF08765"/>
    </source>
</evidence>
<dbReference type="PANTHER" id="PTHR37812:SF1">
    <property type="entry name" value="MU-LIKE PROPHAGE FLUMU PROTEIN C"/>
    <property type="match status" value="1"/>
</dbReference>
<keyword evidence="3" id="KW-1185">Reference proteome</keyword>
<sequence length="103" mass="11993">MRLNYEEWMDEIKPEDLPFCYREMVEIIGFEATIKLADKYQGSPFYFHKLDSAVQEVRNKRIKAEFKGHNHKELARKYGLSEVWIRKILAGQGGTGKAISLAN</sequence>
<dbReference type="RefSeq" id="WP_084078573.1">
    <property type="nucleotide sequence ID" value="NZ_FRDN01000007.1"/>
</dbReference>
<dbReference type="PANTHER" id="PTHR37812">
    <property type="entry name" value="MU-LIKE PROPHAGE FLUMU PROTEIN C"/>
    <property type="match status" value="1"/>
</dbReference>
<dbReference type="STRING" id="1121395.SAMN02745215_02420"/>
<protein>
    <submittedName>
        <fullName evidence="2">Mor transcription activator family protein</fullName>
    </submittedName>
</protein>
<name>A0A1M7TR47_9FIRM</name>
<dbReference type="Proteomes" id="UP000184010">
    <property type="component" value="Unassembled WGS sequence"/>
</dbReference>
<organism evidence="2 3">
    <name type="scientific">Desulfitobacterium chlororespirans DSM 11544</name>
    <dbReference type="NCBI Taxonomy" id="1121395"/>
    <lineage>
        <taxon>Bacteria</taxon>
        <taxon>Bacillati</taxon>
        <taxon>Bacillota</taxon>
        <taxon>Clostridia</taxon>
        <taxon>Eubacteriales</taxon>
        <taxon>Desulfitobacteriaceae</taxon>
        <taxon>Desulfitobacterium</taxon>
    </lineage>
</organism>
<dbReference type="InterPro" id="IPR014875">
    <property type="entry name" value="Mor_transcription_activator"/>
</dbReference>
<dbReference type="AlphaFoldDB" id="A0A1M7TR47"/>
<accession>A0A1M7TR47</accession>
<evidence type="ECO:0000313" key="2">
    <source>
        <dbReference type="EMBL" id="SHN73185.1"/>
    </source>
</evidence>
<dbReference type="Gene3D" id="1.10.10.60">
    <property type="entry name" value="Homeodomain-like"/>
    <property type="match status" value="1"/>
</dbReference>
<proteinExistence type="predicted"/>